<dbReference type="AlphaFoldDB" id="A0A1Y2I285"/>
<evidence type="ECO:0000313" key="1">
    <source>
        <dbReference type="EMBL" id="ORZ40975.1"/>
    </source>
</evidence>
<evidence type="ECO:0000313" key="2">
    <source>
        <dbReference type="Proteomes" id="UP000193411"/>
    </source>
</evidence>
<reference evidence="1 2" key="1">
    <citation type="submission" date="2016-07" db="EMBL/GenBank/DDBJ databases">
        <title>Pervasive Adenine N6-methylation of Active Genes in Fungi.</title>
        <authorList>
            <consortium name="DOE Joint Genome Institute"/>
            <person name="Mondo S.J."/>
            <person name="Dannebaum R.O."/>
            <person name="Kuo R.C."/>
            <person name="Labutti K."/>
            <person name="Haridas S."/>
            <person name="Kuo A."/>
            <person name="Salamov A."/>
            <person name="Ahrendt S.R."/>
            <person name="Lipzen A."/>
            <person name="Sullivan W."/>
            <person name="Andreopoulos W.B."/>
            <person name="Clum A."/>
            <person name="Lindquist E."/>
            <person name="Daum C."/>
            <person name="Ramamoorthy G.K."/>
            <person name="Gryganskyi A."/>
            <person name="Culley D."/>
            <person name="Magnuson J.K."/>
            <person name="James T.Y."/>
            <person name="O'Malley M.A."/>
            <person name="Stajich J.E."/>
            <person name="Spatafora J.W."/>
            <person name="Visel A."/>
            <person name="Grigoriev I.V."/>
        </authorList>
    </citation>
    <scope>NUCLEOTIDE SEQUENCE [LARGE SCALE GENOMIC DNA]</scope>
    <source>
        <strain evidence="1 2">PL171</strain>
    </source>
</reference>
<sequence length="208" mass="22546">RILANASISVLALTLFIAQLIIFLPVQARTIYIDAAHVHLPKLRRILSFVSQPAISVLTTSLTEPASQLIPHVTRAADGTYTIVLAKNNKVRYWKITTKDGKSLDSLVPAEVGTSAWAPLEPCKSTTAAPLSEIFSGAVGVQEDVAVSYMYGGYPRNSTTRESPTSLVLTELSSRASAVRYAFGDGIKALPVGDWSGPRMRLPVRWHT</sequence>
<name>A0A1Y2I285_9FUNG</name>
<proteinExistence type="predicted"/>
<protein>
    <submittedName>
        <fullName evidence="1">Uncharacterized protein</fullName>
    </submittedName>
</protein>
<feature type="non-terminal residue" evidence="1">
    <location>
        <position position="1"/>
    </location>
</feature>
<accession>A0A1Y2I285</accession>
<gene>
    <name evidence="1" type="ORF">BCR44DRAFT_1424143</name>
</gene>
<keyword evidence="2" id="KW-1185">Reference proteome</keyword>
<organism evidence="1 2">
    <name type="scientific">Catenaria anguillulae PL171</name>
    <dbReference type="NCBI Taxonomy" id="765915"/>
    <lineage>
        <taxon>Eukaryota</taxon>
        <taxon>Fungi</taxon>
        <taxon>Fungi incertae sedis</taxon>
        <taxon>Blastocladiomycota</taxon>
        <taxon>Blastocladiomycetes</taxon>
        <taxon>Blastocladiales</taxon>
        <taxon>Catenariaceae</taxon>
        <taxon>Catenaria</taxon>
    </lineage>
</organism>
<dbReference type="Proteomes" id="UP000193411">
    <property type="component" value="Unassembled WGS sequence"/>
</dbReference>
<dbReference type="EMBL" id="MCFL01000002">
    <property type="protein sequence ID" value="ORZ40975.1"/>
    <property type="molecule type" value="Genomic_DNA"/>
</dbReference>
<comment type="caution">
    <text evidence="1">The sequence shown here is derived from an EMBL/GenBank/DDBJ whole genome shotgun (WGS) entry which is preliminary data.</text>
</comment>